<dbReference type="Proteomes" id="UP001596042">
    <property type="component" value="Unassembled WGS sequence"/>
</dbReference>
<evidence type="ECO:0000256" key="11">
    <source>
        <dbReference type="ARBA" id="ARBA00023315"/>
    </source>
</evidence>
<evidence type="ECO:0000256" key="14">
    <source>
        <dbReference type="SAM" id="Phobius"/>
    </source>
</evidence>
<evidence type="ECO:0000256" key="2">
    <source>
        <dbReference type="ARBA" id="ARBA00005182"/>
    </source>
</evidence>
<keyword evidence="16" id="KW-1185">Reference proteome</keyword>
<comment type="pathway">
    <text evidence="2">Glycan biosynthesis; alginate biosynthesis.</text>
</comment>
<feature type="transmembrane region" description="Helical" evidence="14">
    <location>
        <begin position="412"/>
        <end position="430"/>
    </location>
</feature>
<feature type="transmembrane region" description="Helical" evidence="14">
    <location>
        <begin position="114"/>
        <end position="132"/>
    </location>
</feature>
<feature type="transmembrane region" description="Helical" evidence="14">
    <location>
        <begin position="357"/>
        <end position="378"/>
    </location>
</feature>
<feature type="transmembrane region" description="Helical" evidence="14">
    <location>
        <begin position="314"/>
        <end position="336"/>
    </location>
</feature>
<dbReference type="InterPro" id="IPR024194">
    <property type="entry name" value="Ac/AlaTfrase_AlgI/DltB"/>
</dbReference>
<evidence type="ECO:0000313" key="16">
    <source>
        <dbReference type="Proteomes" id="UP001596042"/>
    </source>
</evidence>
<evidence type="ECO:0000256" key="6">
    <source>
        <dbReference type="ARBA" id="ARBA00022679"/>
    </source>
</evidence>
<comment type="subcellular location">
    <subcellularLocation>
        <location evidence="1">Cell membrane</location>
        <topology evidence="1">Multi-pass membrane protein</topology>
    </subcellularLocation>
</comment>
<comment type="caution">
    <text evidence="15">The sequence shown here is derived from an EMBL/GenBank/DDBJ whole genome shotgun (WGS) entry which is preliminary data.</text>
</comment>
<evidence type="ECO:0000256" key="10">
    <source>
        <dbReference type="ARBA" id="ARBA00023136"/>
    </source>
</evidence>
<dbReference type="InterPro" id="IPR051085">
    <property type="entry name" value="MB_O-acyltransferase"/>
</dbReference>
<feature type="transmembrane region" description="Helical" evidence="14">
    <location>
        <begin position="7"/>
        <end position="27"/>
    </location>
</feature>
<dbReference type="PANTHER" id="PTHR13285">
    <property type="entry name" value="ACYLTRANSFERASE"/>
    <property type="match status" value="1"/>
</dbReference>
<keyword evidence="7 14" id="KW-0812">Transmembrane</keyword>
<gene>
    <name evidence="15" type="ORF">ACFO1V_06715</name>
</gene>
<feature type="transmembrane region" description="Helical" evidence="14">
    <location>
        <begin position="442"/>
        <end position="460"/>
    </location>
</feature>
<feature type="transmembrane region" description="Helical" evidence="14">
    <location>
        <begin position="47"/>
        <end position="66"/>
    </location>
</feature>
<organism evidence="15 16">
    <name type="scientific">Daeguia caeni</name>
    <dbReference type="NCBI Taxonomy" id="439612"/>
    <lineage>
        <taxon>Bacteria</taxon>
        <taxon>Pseudomonadati</taxon>
        <taxon>Pseudomonadota</taxon>
        <taxon>Alphaproteobacteria</taxon>
        <taxon>Hyphomicrobiales</taxon>
        <taxon>Brucellaceae</taxon>
        <taxon>Daeguia</taxon>
    </lineage>
</organism>
<keyword evidence="9 14" id="KW-1133">Transmembrane helix</keyword>
<evidence type="ECO:0000256" key="7">
    <source>
        <dbReference type="ARBA" id="ARBA00022692"/>
    </source>
</evidence>
<keyword evidence="5 13" id="KW-1003">Cell membrane</keyword>
<feature type="transmembrane region" description="Helical" evidence="14">
    <location>
        <begin position="233"/>
        <end position="253"/>
    </location>
</feature>
<dbReference type="Pfam" id="PF03062">
    <property type="entry name" value="MBOAT"/>
    <property type="match status" value="1"/>
</dbReference>
<keyword evidence="10 13" id="KW-0472">Membrane</keyword>
<feature type="transmembrane region" description="Helical" evidence="14">
    <location>
        <begin position="75"/>
        <end position="94"/>
    </location>
</feature>
<keyword evidence="8" id="KW-0016">Alginate biosynthesis</keyword>
<evidence type="ECO:0000256" key="12">
    <source>
        <dbReference type="ARBA" id="ARBA00031030"/>
    </source>
</evidence>
<proteinExistence type="inferred from homology"/>
<name>A0ABV9H5Z6_9HYPH</name>
<dbReference type="RefSeq" id="WP_374830307.1">
    <property type="nucleotide sequence ID" value="NZ_JBHEEZ010000004.1"/>
</dbReference>
<dbReference type="PANTHER" id="PTHR13285:SF23">
    <property type="entry name" value="TEICHOIC ACID D-ALANYLTRANSFERASE"/>
    <property type="match status" value="1"/>
</dbReference>
<dbReference type="PIRSF" id="PIRSF500217">
    <property type="entry name" value="AlgI"/>
    <property type="match status" value="1"/>
</dbReference>
<evidence type="ECO:0000313" key="15">
    <source>
        <dbReference type="EMBL" id="MFC4624915.1"/>
    </source>
</evidence>
<keyword evidence="6 13" id="KW-0808">Transferase</keyword>
<dbReference type="PIRSF" id="PIRSF016636">
    <property type="entry name" value="AlgI_DltB"/>
    <property type="match status" value="1"/>
</dbReference>
<dbReference type="EMBL" id="JBHSEL010000049">
    <property type="protein sequence ID" value="MFC4624915.1"/>
    <property type="molecule type" value="Genomic_DNA"/>
</dbReference>
<evidence type="ECO:0000256" key="8">
    <source>
        <dbReference type="ARBA" id="ARBA00022841"/>
    </source>
</evidence>
<protein>
    <recommendedName>
        <fullName evidence="4">Probable alginate O-acetylase AlgI</fullName>
    </recommendedName>
    <alternativeName>
        <fullName evidence="12">Alginate biosynthesis protein AlgI</fullName>
    </alternativeName>
</protein>
<comment type="similarity">
    <text evidence="3 13">Belongs to the membrane-bound acyltransferase family.</text>
</comment>
<evidence type="ECO:0000256" key="1">
    <source>
        <dbReference type="ARBA" id="ARBA00004651"/>
    </source>
</evidence>
<sequence>MVFASNSFLFLFLPVFFLVYWFTPAVTRNVAILLFSWLFYAWWRADFLPLIVGIAIWSWVTGFWIARAQGSARKWALFVGIIGPLLSLVVFKYANMLVDTAGELGLPVNGWVEIALPIGLSFFVFGAISYSVDVYRQTVAAEQSFINYATYQSMFGHLVAGPVVRYKWVADRLKFRVFDRVEFSLAVERFMLGFAQKVLLADTLAPLVDAGYALSQPTTMDVVLTVIAYTVQLYFDFAGYSSMAIGLGLMVGLKFPENFNNPYLAVSLSDFWRRWHISLSTWLRDYLYIPLGGNRKGETRTSVNMIITMALGGLWHGASWTFLVWGFWHGIGQAIARVWRDMRLKGIPENEQPTPTILGLVASHVLTLLFVMVGWALFRAGNWGEFVTLAKGFSGANGFDFSGAFLAALRPTHVFTLLLGAIVIYAPLVYKLTPSLWPDRVISRACAALPLWLIAVWVLGQRTVVPFLYFQF</sequence>
<keyword evidence="11 13" id="KW-0012">Acyltransferase</keyword>
<accession>A0ABV9H5Z6</accession>
<evidence type="ECO:0000256" key="13">
    <source>
        <dbReference type="PIRNR" id="PIRNR016636"/>
    </source>
</evidence>
<dbReference type="InterPro" id="IPR028362">
    <property type="entry name" value="AlgI"/>
</dbReference>
<evidence type="ECO:0000256" key="9">
    <source>
        <dbReference type="ARBA" id="ARBA00022989"/>
    </source>
</evidence>
<evidence type="ECO:0000256" key="4">
    <source>
        <dbReference type="ARBA" id="ARBA00016084"/>
    </source>
</evidence>
<reference evidence="16" key="1">
    <citation type="journal article" date="2019" name="Int. J. Syst. Evol. Microbiol.">
        <title>The Global Catalogue of Microorganisms (GCM) 10K type strain sequencing project: providing services to taxonomists for standard genome sequencing and annotation.</title>
        <authorList>
            <consortium name="The Broad Institute Genomics Platform"/>
            <consortium name="The Broad Institute Genome Sequencing Center for Infectious Disease"/>
            <person name="Wu L."/>
            <person name="Ma J."/>
        </authorList>
    </citation>
    <scope>NUCLEOTIDE SEQUENCE [LARGE SCALE GENOMIC DNA]</scope>
    <source>
        <strain evidence="16">CGMCC 1.15731</strain>
    </source>
</reference>
<evidence type="ECO:0000256" key="3">
    <source>
        <dbReference type="ARBA" id="ARBA00010323"/>
    </source>
</evidence>
<dbReference type="InterPro" id="IPR004299">
    <property type="entry name" value="MBOAT_fam"/>
</dbReference>
<evidence type="ECO:0000256" key="5">
    <source>
        <dbReference type="ARBA" id="ARBA00022475"/>
    </source>
</evidence>